<accession>A0A1B1M4H6</accession>
<dbReference type="InterPro" id="IPR008030">
    <property type="entry name" value="NmrA-like"/>
</dbReference>
<organism evidence="4 5">
    <name type="scientific">Streptomyces lincolnensis</name>
    <dbReference type="NCBI Taxonomy" id="1915"/>
    <lineage>
        <taxon>Bacteria</taxon>
        <taxon>Bacillati</taxon>
        <taxon>Actinomycetota</taxon>
        <taxon>Actinomycetes</taxon>
        <taxon>Kitasatosporales</taxon>
        <taxon>Streptomycetaceae</taxon>
        <taxon>Streptomyces</taxon>
    </lineage>
</organism>
<evidence type="ECO:0000313" key="4">
    <source>
        <dbReference type="EMBL" id="ANS63337.1"/>
    </source>
</evidence>
<reference evidence="4 5" key="1">
    <citation type="submission" date="2016-07" db="EMBL/GenBank/DDBJ databases">
        <title>Enhancement of antibiotic productionsby engineered nitrateutilization in actinobacteria.</title>
        <authorList>
            <person name="Meng S.C."/>
        </authorList>
    </citation>
    <scope>NUCLEOTIDE SEQUENCE [LARGE SCALE GENOMIC DNA]</scope>
    <source>
        <strain evidence="4 5">NRRL 2936</strain>
    </source>
</reference>
<dbReference type="STRING" id="1915.SLINC_1113"/>
<keyword evidence="5" id="KW-1185">Reference proteome</keyword>
<dbReference type="InterPro" id="IPR036291">
    <property type="entry name" value="NAD(P)-bd_dom_sf"/>
</dbReference>
<dbReference type="Gene3D" id="3.40.50.720">
    <property type="entry name" value="NAD(P)-binding Rossmann-like Domain"/>
    <property type="match status" value="1"/>
</dbReference>
<evidence type="ECO:0000256" key="2">
    <source>
        <dbReference type="ARBA" id="ARBA00022857"/>
    </source>
</evidence>
<dbReference type="PATRIC" id="fig|1915.4.peg.1294"/>
<dbReference type="Proteomes" id="UP000092598">
    <property type="component" value="Chromosome"/>
</dbReference>
<name>A0A1B1M4H6_STRLN</name>
<dbReference type="KEGG" id="sls:SLINC_1113"/>
<dbReference type="PANTHER" id="PTHR42748:SF7">
    <property type="entry name" value="NMRA LIKE REDOX SENSOR 1-RELATED"/>
    <property type="match status" value="1"/>
</dbReference>
<dbReference type="OrthoDB" id="319724at2"/>
<dbReference type="InterPro" id="IPR051164">
    <property type="entry name" value="NmrA-like_oxidored"/>
</dbReference>
<proteinExistence type="inferred from homology"/>
<sequence>MSEKKVIAVAGATGAQGGGAARVILADPDSGFAVRALTRNPDSPAAKELAELGAEVVRADFYDEPSVHRAFEGAYGAFLVTNFWAHGSAAKEAEEVETLVRAAKGAGLKHVVWSTLEDTRELLPLEDERMPVLQEKYNVPHFDVKGEANELFRQAGVPTTFLNTTFFFQGFLSVMAPKRAEDGVLTLTLPFEDGKLLSGVDVNDIGRTAYAILKSGEEFIGHTIGLAGDHLTGAQYAEKLAAVLGEPVRFQSVPYDVFRSLGVPAGEEIANMFQYYGDFDQEFTGARDLDRLREINPALKDFDTWLAENGSRIQVG</sequence>
<dbReference type="EMBL" id="CP016438">
    <property type="protein sequence ID" value="ANS63337.1"/>
    <property type="molecule type" value="Genomic_DNA"/>
</dbReference>
<protein>
    <submittedName>
        <fullName evidence="4">NmrA-like protein</fullName>
    </submittedName>
</protein>
<dbReference type="Gene3D" id="3.90.25.10">
    <property type="entry name" value="UDP-galactose 4-epimerase, domain 1"/>
    <property type="match status" value="1"/>
</dbReference>
<gene>
    <name evidence="4" type="ORF">SLINC_1113</name>
</gene>
<dbReference type="PANTHER" id="PTHR42748">
    <property type="entry name" value="NITROGEN METABOLITE REPRESSION PROTEIN NMRA FAMILY MEMBER"/>
    <property type="match status" value="1"/>
</dbReference>
<evidence type="ECO:0000256" key="1">
    <source>
        <dbReference type="ARBA" id="ARBA00006328"/>
    </source>
</evidence>
<evidence type="ECO:0000313" key="5">
    <source>
        <dbReference type="Proteomes" id="UP000092598"/>
    </source>
</evidence>
<dbReference type="AlphaFoldDB" id="A0A1B1M4H6"/>
<evidence type="ECO:0000259" key="3">
    <source>
        <dbReference type="Pfam" id="PF05368"/>
    </source>
</evidence>
<comment type="similarity">
    <text evidence="1">Belongs to the NmrA-type oxidoreductase family.</text>
</comment>
<feature type="domain" description="NmrA-like" evidence="3">
    <location>
        <begin position="3"/>
        <end position="282"/>
    </location>
</feature>
<keyword evidence="2" id="KW-0521">NADP</keyword>
<dbReference type="CDD" id="cd05251">
    <property type="entry name" value="NmrA_like_SDR_a"/>
    <property type="match status" value="1"/>
</dbReference>
<dbReference type="SUPFAM" id="SSF51735">
    <property type="entry name" value="NAD(P)-binding Rossmann-fold domains"/>
    <property type="match status" value="1"/>
</dbReference>
<dbReference type="Pfam" id="PF05368">
    <property type="entry name" value="NmrA"/>
    <property type="match status" value="1"/>
</dbReference>
<dbReference type="RefSeq" id="WP_067427637.1">
    <property type="nucleotide sequence ID" value="NZ_CP016438.1"/>
</dbReference>